<dbReference type="PANTHER" id="PTHR31001">
    <property type="entry name" value="UNCHARACTERIZED TRANSCRIPTIONAL REGULATORY PROTEIN"/>
    <property type="match status" value="1"/>
</dbReference>
<evidence type="ECO:0000313" key="6">
    <source>
        <dbReference type="Proteomes" id="UP000799764"/>
    </source>
</evidence>
<sequence length="721" mass="81240">MPKQRQTCTRCSQRRQKCDRKSPCTRCVLNKEAHLCTTEWKEGYNPAVHRRYPKRPSPTTSQSLTDPSTSAEASPSSGIPWPPGQIPLHFRAKGPGNQPCQSEGDAVRGDSNSTSSDGVRGSSALPNTSSNNVDFVTYGRSEFSNISMKTLLHNKEEYVRNQSLMDQTLNQSRTKTVLDEAATEVFSPAAQAAEVYHLQSVLPTKEQVFHMVDYHQNCMAYWIGGIYHGPSFRQALLEAYGDDDHFDLRCHDWRWCALLFSLLSASIIGSPEEVSNSWGFSDVDKLKLSRQWGNSLISCLQLGDYASKHHIYSVQAILNMHTSEHLVGSAKEWAVYQAASTVIARGLGLNKLERHPEDQIPPSEMTPEQKDALIQREIGRRVWSALTSQDWLCSTSQGSYTLQKRHYSSIPPRHFDEDTWEPVVNHQKPTFTHISNYLNDIAHVLVQYLDGMMDAGDIEAKYDVVLKYDAIMRGLCIEKMPPWLSLNMPYNDAWPEWTKWVRRSYNASSSHKIIMIHQSFLGRSFKDPRYTYSRWACISSAKTILEAMEKRPPNEPQWWVEQAFVVTAGLCLGLDLFHRSEGEPEAITDLEAIQKAVQILEQWPTSSVAAHGIQLLTTLLQEHSKKADASKPDSRAKGPEFPHNIAPQAIAHAASVNLPKPALAPLLPPAHTELPISEEVWANTDFDIDMSGFEELMDTLPLQNGFDNSVFLDSLWNGYTV</sequence>
<accession>A0A9P4U901</accession>
<dbReference type="Proteomes" id="UP000799764">
    <property type="component" value="Unassembled WGS sequence"/>
</dbReference>
<proteinExistence type="predicted"/>
<feature type="domain" description="Zn(2)-C6 fungal-type" evidence="4">
    <location>
        <begin position="7"/>
        <end position="38"/>
    </location>
</feature>
<keyword evidence="2" id="KW-0539">Nucleus</keyword>
<dbReference type="GO" id="GO:0005634">
    <property type="term" value="C:nucleus"/>
    <property type="evidence" value="ECO:0007669"/>
    <property type="project" value="UniProtKB-SubCell"/>
</dbReference>
<dbReference type="CDD" id="cd12148">
    <property type="entry name" value="fungal_TF_MHR"/>
    <property type="match status" value="1"/>
</dbReference>
<dbReference type="SMART" id="SM00066">
    <property type="entry name" value="GAL4"/>
    <property type="match status" value="1"/>
</dbReference>
<dbReference type="PROSITE" id="PS50048">
    <property type="entry name" value="ZN2_CY6_FUNGAL_2"/>
    <property type="match status" value="1"/>
</dbReference>
<reference evidence="5" key="1">
    <citation type="journal article" date="2020" name="Stud. Mycol.">
        <title>101 Dothideomycetes genomes: a test case for predicting lifestyles and emergence of pathogens.</title>
        <authorList>
            <person name="Haridas S."/>
            <person name="Albert R."/>
            <person name="Binder M."/>
            <person name="Bloem J."/>
            <person name="Labutti K."/>
            <person name="Salamov A."/>
            <person name="Andreopoulos B."/>
            <person name="Baker S."/>
            <person name="Barry K."/>
            <person name="Bills G."/>
            <person name="Bluhm B."/>
            <person name="Cannon C."/>
            <person name="Castanera R."/>
            <person name="Culley D."/>
            <person name="Daum C."/>
            <person name="Ezra D."/>
            <person name="Gonzalez J."/>
            <person name="Henrissat B."/>
            <person name="Kuo A."/>
            <person name="Liang C."/>
            <person name="Lipzen A."/>
            <person name="Lutzoni F."/>
            <person name="Magnuson J."/>
            <person name="Mondo S."/>
            <person name="Nolan M."/>
            <person name="Ohm R."/>
            <person name="Pangilinan J."/>
            <person name="Park H.-J."/>
            <person name="Ramirez L."/>
            <person name="Alfaro M."/>
            <person name="Sun H."/>
            <person name="Tritt A."/>
            <person name="Yoshinaga Y."/>
            <person name="Zwiers L.-H."/>
            <person name="Turgeon B."/>
            <person name="Goodwin S."/>
            <person name="Spatafora J."/>
            <person name="Crous P."/>
            <person name="Grigoriev I."/>
        </authorList>
    </citation>
    <scope>NUCLEOTIDE SEQUENCE</scope>
    <source>
        <strain evidence="5">CBS 690.94</strain>
    </source>
</reference>
<evidence type="ECO:0000256" key="3">
    <source>
        <dbReference type="SAM" id="MobiDB-lite"/>
    </source>
</evidence>
<evidence type="ECO:0000256" key="1">
    <source>
        <dbReference type="ARBA" id="ARBA00004123"/>
    </source>
</evidence>
<comment type="subcellular location">
    <subcellularLocation>
        <location evidence="1">Nucleus</location>
    </subcellularLocation>
</comment>
<dbReference type="InterPro" id="IPR050613">
    <property type="entry name" value="Sec_Metabolite_Reg"/>
</dbReference>
<protein>
    <recommendedName>
        <fullName evidence="4">Zn(2)-C6 fungal-type domain-containing protein</fullName>
    </recommendedName>
</protein>
<name>A0A9P4U901_9PLEO</name>
<feature type="region of interest" description="Disordered" evidence="3">
    <location>
        <begin position="47"/>
        <end position="131"/>
    </location>
</feature>
<dbReference type="GO" id="GO:0000981">
    <property type="term" value="F:DNA-binding transcription factor activity, RNA polymerase II-specific"/>
    <property type="evidence" value="ECO:0007669"/>
    <property type="project" value="InterPro"/>
</dbReference>
<organism evidence="5 6">
    <name type="scientific">Karstenula rhodostoma CBS 690.94</name>
    <dbReference type="NCBI Taxonomy" id="1392251"/>
    <lineage>
        <taxon>Eukaryota</taxon>
        <taxon>Fungi</taxon>
        <taxon>Dikarya</taxon>
        <taxon>Ascomycota</taxon>
        <taxon>Pezizomycotina</taxon>
        <taxon>Dothideomycetes</taxon>
        <taxon>Pleosporomycetidae</taxon>
        <taxon>Pleosporales</taxon>
        <taxon>Massarineae</taxon>
        <taxon>Didymosphaeriaceae</taxon>
        <taxon>Karstenula</taxon>
    </lineage>
</organism>
<dbReference type="EMBL" id="MU001507">
    <property type="protein sequence ID" value="KAF2440708.1"/>
    <property type="molecule type" value="Genomic_DNA"/>
</dbReference>
<evidence type="ECO:0000256" key="2">
    <source>
        <dbReference type="ARBA" id="ARBA00023242"/>
    </source>
</evidence>
<evidence type="ECO:0000259" key="4">
    <source>
        <dbReference type="PROSITE" id="PS50048"/>
    </source>
</evidence>
<gene>
    <name evidence="5" type="ORF">P171DRAFT_435480</name>
</gene>
<dbReference type="InterPro" id="IPR001138">
    <property type="entry name" value="Zn2Cys6_DnaBD"/>
</dbReference>
<comment type="caution">
    <text evidence="5">The sequence shown here is derived from an EMBL/GenBank/DDBJ whole genome shotgun (WGS) entry which is preliminary data.</text>
</comment>
<dbReference type="PROSITE" id="PS00463">
    <property type="entry name" value="ZN2_CY6_FUNGAL_1"/>
    <property type="match status" value="1"/>
</dbReference>
<dbReference type="GO" id="GO:0008270">
    <property type="term" value="F:zinc ion binding"/>
    <property type="evidence" value="ECO:0007669"/>
    <property type="project" value="InterPro"/>
</dbReference>
<evidence type="ECO:0000313" key="5">
    <source>
        <dbReference type="EMBL" id="KAF2440708.1"/>
    </source>
</evidence>
<feature type="compositionally biased region" description="Polar residues" evidence="3">
    <location>
        <begin position="57"/>
        <end position="77"/>
    </location>
</feature>
<dbReference type="AlphaFoldDB" id="A0A9P4U901"/>
<keyword evidence="6" id="KW-1185">Reference proteome</keyword>
<dbReference type="OrthoDB" id="410267at2759"/>
<dbReference type="PANTHER" id="PTHR31001:SF89">
    <property type="entry name" value="ZN(2)-C6 FUNGAL-TYPE DOMAIN-CONTAINING PROTEIN"/>
    <property type="match status" value="1"/>
</dbReference>